<dbReference type="SMART" id="SM00443">
    <property type="entry name" value="G_patch"/>
    <property type="match status" value="1"/>
</dbReference>
<dbReference type="PROSITE" id="PS50174">
    <property type="entry name" value="G_PATCH"/>
    <property type="match status" value="1"/>
</dbReference>
<keyword evidence="6" id="KW-1185">Reference proteome</keyword>
<evidence type="ECO:0000313" key="5">
    <source>
        <dbReference type="EMBL" id="KAK1408347.1"/>
    </source>
</evidence>
<evidence type="ECO:0000256" key="3">
    <source>
        <dbReference type="SAM" id="MobiDB-lite"/>
    </source>
</evidence>
<proteinExistence type="predicted"/>
<dbReference type="PANTHER" id="PTHR15818:SF2">
    <property type="entry name" value="G-PATCH DOMAIN AND KOW MOTIFS-CONTAINING PROTEIN"/>
    <property type="match status" value="1"/>
</dbReference>
<feature type="compositionally biased region" description="Polar residues" evidence="3">
    <location>
        <begin position="21"/>
        <end position="31"/>
    </location>
</feature>
<feature type="region of interest" description="Disordered" evidence="3">
    <location>
        <begin position="97"/>
        <end position="121"/>
    </location>
</feature>
<dbReference type="AlphaFoldDB" id="A0AAD8NGR6"/>
<feature type="region of interest" description="Disordered" evidence="3">
    <location>
        <begin position="195"/>
        <end position="272"/>
    </location>
</feature>
<organism evidence="5 6">
    <name type="scientific">Tagetes erecta</name>
    <name type="common">African marigold</name>
    <dbReference type="NCBI Taxonomy" id="13708"/>
    <lineage>
        <taxon>Eukaryota</taxon>
        <taxon>Viridiplantae</taxon>
        <taxon>Streptophyta</taxon>
        <taxon>Embryophyta</taxon>
        <taxon>Tracheophyta</taxon>
        <taxon>Spermatophyta</taxon>
        <taxon>Magnoliopsida</taxon>
        <taxon>eudicotyledons</taxon>
        <taxon>Gunneridae</taxon>
        <taxon>Pentapetalae</taxon>
        <taxon>asterids</taxon>
        <taxon>campanulids</taxon>
        <taxon>Asterales</taxon>
        <taxon>Asteraceae</taxon>
        <taxon>Asteroideae</taxon>
        <taxon>Heliantheae alliance</taxon>
        <taxon>Tageteae</taxon>
        <taxon>Tagetes</taxon>
    </lineage>
</organism>
<feature type="compositionally biased region" description="Low complexity" evidence="3">
    <location>
        <begin position="1"/>
        <end position="11"/>
    </location>
</feature>
<dbReference type="GO" id="GO:0000398">
    <property type="term" value="P:mRNA splicing, via spliceosome"/>
    <property type="evidence" value="ECO:0007669"/>
    <property type="project" value="InterPro"/>
</dbReference>
<evidence type="ECO:0000259" key="4">
    <source>
        <dbReference type="PROSITE" id="PS50174"/>
    </source>
</evidence>
<evidence type="ECO:0000313" key="6">
    <source>
        <dbReference type="Proteomes" id="UP001229421"/>
    </source>
</evidence>
<comment type="subcellular location">
    <subcellularLocation>
        <location evidence="1">Nucleus</location>
    </subcellularLocation>
</comment>
<dbReference type="Pfam" id="PF12656">
    <property type="entry name" value="G-patch_2"/>
    <property type="match status" value="1"/>
</dbReference>
<sequence>MKLSFSLSSSKPPKPALKPSQNESQSSTHKQFVTEFDSSKTLTNLNSKTLDVIAPIANNWRPQKKKMRNVDLPDKSEDPNLEFEVVNSSIDPVDPNISYGLNLRAKKDPEPDSKPKDDRFQSASSIDQLMLNKLRNDLDTLPEHGGMEEFEDMPVENFAAALLKGYGWHEGKGVGKNAKEDVKVFEFKQRTGKEGLGFVNDLPMPPVNDSGNRVAKMKKETVGNGERKERSNRKDLSGSRDHKHDTRNDKRSSSNGGKRGRDRNETSGTSSRSWLNSHIRVRVISKELKGGRLYLQKGEIVDVVGPTTCDISMDNSRELVQGVDQEFLETALPRRGGPVLVLYGRHKGVFGSLQEKDMDDETAVVRDADTHALINVKLEQIAEYIGDPDDIGY</sequence>
<dbReference type="EMBL" id="JAUHHV010000011">
    <property type="protein sequence ID" value="KAK1408347.1"/>
    <property type="molecule type" value="Genomic_DNA"/>
</dbReference>
<reference evidence="5" key="1">
    <citation type="journal article" date="2023" name="bioRxiv">
        <title>Improved chromosome-level genome assembly for marigold (Tagetes erecta).</title>
        <authorList>
            <person name="Jiang F."/>
            <person name="Yuan L."/>
            <person name="Wang S."/>
            <person name="Wang H."/>
            <person name="Xu D."/>
            <person name="Wang A."/>
            <person name="Fan W."/>
        </authorList>
    </citation>
    <scope>NUCLEOTIDE SEQUENCE</scope>
    <source>
        <strain evidence="5">WSJ</strain>
        <tissue evidence="5">Leaf</tissue>
    </source>
</reference>
<feature type="compositionally biased region" description="Basic and acidic residues" evidence="3">
    <location>
        <begin position="217"/>
        <end position="252"/>
    </location>
</feature>
<accession>A0AAD8NGR6</accession>
<dbReference type="InterPro" id="IPR045166">
    <property type="entry name" value="Spp2-like"/>
</dbReference>
<dbReference type="Pfam" id="PF25088">
    <property type="entry name" value="GPKOW_C"/>
    <property type="match status" value="1"/>
</dbReference>
<dbReference type="Gene3D" id="2.30.30.140">
    <property type="match status" value="1"/>
</dbReference>
<feature type="compositionally biased region" description="Basic and acidic residues" evidence="3">
    <location>
        <begin position="68"/>
        <end position="78"/>
    </location>
</feature>
<protein>
    <recommendedName>
        <fullName evidence="4">G-patch domain-containing protein</fullName>
    </recommendedName>
</protein>
<feature type="domain" description="G-patch" evidence="4">
    <location>
        <begin position="155"/>
        <end position="201"/>
    </location>
</feature>
<feature type="region of interest" description="Disordered" evidence="3">
    <location>
        <begin position="59"/>
        <end position="78"/>
    </location>
</feature>
<evidence type="ECO:0000256" key="1">
    <source>
        <dbReference type="ARBA" id="ARBA00004123"/>
    </source>
</evidence>
<name>A0AAD8NGR6_TARER</name>
<feature type="region of interest" description="Disordered" evidence="3">
    <location>
        <begin position="1"/>
        <end position="38"/>
    </location>
</feature>
<dbReference type="GO" id="GO:0003676">
    <property type="term" value="F:nucleic acid binding"/>
    <property type="evidence" value="ECO:0007669"/>
    <property type="project" value="InterPro"/>
</dbReference>
<gene>
    <name evidence="5" type="ORF">QVD17_40054</name>
</gene>
<dbReference type="InterPro" id="IPR026822">
    <property type="entry name" value="Spp2/MOS2_G-patch"/>
</dbReference>
<feature type="compositionally biased region" description="Basic and acidic residues" evidence="3">
    <location>
        <begin position="105"/>
        <end position="120"/>
    </location>
</feature>
<keyword evidence="2" id="KW-0539">Nucleus</keyword>
<dbReference type="GO" id="GO:0005681">
    <property type="term" value="C:spliceosomal complex"/>
    <property type="evidence" value="ECO:0007669"/>
    <property type="project" value="TreeGrafter"/>
</dbReference>
<evidence type="ECO:0000256" key="2">
    <source>
        <dbReference type="ARBA" id="ARBA00023242"/>
    </source>
</evidence>
<dbReference type="Proteomes" id="UP001229421">
    <property type="component" value="Unassembled WGS sequence"/>
</dbReference>
<dbReference type="PANTHER" id="PTHR15818">
    <property type="entry name" value="G PATCH AND KOW-CONTAINING"/>
    <property type="match status" value="1"/>
</dbReference>
<comment type="caution">
    <text evidence="5">The sequence shown here is derived from an EMBL/GenBank/DDBJ whole genome shotgun (WGS) entry which is preliminary data.</text>
</comment>
<dbReference type="InterPro" id="IPR000467">
    <property type="entry name" value="G_patch_dom"/>
</dbReference>